<comment type="catalytic activity">
    <reaction evidence="1">
        <text>ATP + protein L-histidine = ADP + protein N-phospho-L-histidine.</text>
        <dbReference type="EC" id="2.7.13.3"/>
    </reaction>
</comment>
<dbReference type="Gene3D" id="1.10.287.130">
    <property type="match status" value="1"/>
</dbReference>
<evidence type="ECO:0000256" key="6">
    <source>
        <dbReference type="SAM" id="Phobius"/>
    </source>
</evidence>
<evidence type="ECO:0000256" key="5">
    <source>
        <dbReference type="SAM" id="MobiDB-lite"/>
    </source>
</evidence>
<dbReference type="Gene3D" id="3.30.565.10">
    <property type="entry name" value="Histidine kinase-like ATPase, C-terminal domain"/>
    <property type="match status" value="1"/>
</dbReference>
<feature type="coiled-coil region" evidence="4">
    <location>
        <begin position="429"/>
        <end position="456"/>
    </location>
</feature>
<reference evidence="8" key="1">
    <citation type="journal article" date="2014" name="Int. J. Syst. Evol. Microbiol.">
        <title>Complete genome sequence of Corynebacterium casei LMG S-19264T (=DSM 44701T), isolated from a smear-ripened cheese.</title>
        <authorList>
            <consortium name="US DOE Joint Genome Institute (JGI-PGF)"/>
            <person name="Walter F."/>
            <person name="Albersmeier A."/>
            <person name="Kalinowski J."/>
            <person name="Ruckert C."/>
        </authorList>
    </citation>
    <scope>NUCLEOTIDE SEQUENCE</scope>
    <source>
        <strain evidence="8">CGMCC 1.12426</strain>
    </source>
</reference>
<keyword evidence="6" id="KW-0812">Transmembrane</keyword>
<protein>
    <recommendedName>
        <fullName evidence="2">histidine kinase</fullName>
        <ecNumber evidence="2">2.7.13.3</ecNumber>
    </recommendedName>
</protein>
<evidence type="ECO:0000313" key="9">
    <source>
        <dbReference type="Proteomes" id="UP000605148"/>
    </source>
</evidence>
<evidence type="ECO:0000256" key="1">
    <source>
        <dbReference type="ARBA" id="ARBA00000085"/>
    </source>
</evidence>
<name>A0A916THI5_9HYPH</name>
<feature type="domain" description="Histidine kinase" evidence="7">
    <location>
        <begin position="497"/>
        <end position="727"/>
    </location>
</feature>
<dbReference type="Gene3D" id="3.30.450.20">
    <property type="entry name" value="PAS domain"/>
    <property type="match status" value="1"/>
</dbReference>
<dbReference type="SUPFAM" id="SSF55874">
    <property type="entry name" value="ATPase domain of HSP90 chaperone/DNA topoisomerase II/histidine kinase"/>
    <property type="match status" value="1"/>
</dbReference>
<dbReference type="PANTHER" id="PTHR43065">
    <property type="entry name" value="SENSOR HISTIDINE KINASE"/>
    <property type="match status" value="1"/>
</dbReference>
<sequence>MTVNTLQTNDAPLERSSDSERLIKDYGGLFIGGIMLLTAVGVGFGLLQAKQISTRLVQQATGQAELLFNGLSEQLDIAQRHVDGMRFVMENVLAHPELADFGAISSTLNRIGQGSPEGAPWDSVPKDLRGRTGTLFTRNAEAARSPELERMLSVLPLMWNAHQQHPDFQWSYYYDDKEEFSLLFPGLDYSVLADATGKTNMNDVLDVVYAAGGTYPVDLVSPGKNPERDHIWTPPYPDAAAAGLMISLVAPVYDGNSFVGAFGADLTLSVLNDLLALDGSGVGKIWVVARDGQVIATSEATGDMGQRIPQFSEFIPQLPIETVYATTPGDRQTTHDGIWKTFDLKGTPWKMLLYIPDADLNGAVFDVMKPYLAMTSLCVLSLIGLVLLQHRRFTLPALLLARHVETLPQNARIDTPQVPSHWRGLFGRANTTEKERREAIAKLQDLNADLESLVAERTHELTEANGQLSHTIDELKATQGQLVKAEKLASLGSLVAGIAHELNTPIGNAVMVASTLADRNKAFREAMDQPLRKSDLDEFVDLMDNGSAVVLRNLARAEELVTSFKQIAVDQTSYNRRTFQISEVLREINIALGPSLEKANAVIETRVEGDVEMDSYPGPVGQVLLNLYNNAIIHGFEAKGSGNIKVHAVQIGTTVKITVSDDGAGIPEENLNKIFDPFFTTRLGKGGSGLGLHILFNLVTDLLGGDISVESQVGKGTKFVITLPVVSPQRAKSKDSDAETRPPESGVRVH</sequence>
<dbReference type="InterPro" id="IPR004358">
    <property type="entry name" value="Sig_transdc_His_kin-like_C"/>
</dbReference>
<dbReference type="Proteomes" id="UP000605148">
    <property type="component" value="Unassembled WGS sequence"/>
</dbReference>
<feature type="region of interest" description="Disordered" evidence="5">
    <location>
        <begin position="731"/>
        <end position="750"/>
    </location>
</feature>
<keyword evidence="4" id="KW-0175">Coiled coil</keyword>
<evidence type="ECO:0000313" key="8">
    <source>
        <dbReference type="EMBL" id="GGB44091.1"/>
    </source>
</evidence>
<comment type="caution">
    <text evidence="8">The sequence shown here is derived from an EMBL/GenBank/DDBJ whole genome shotgun (WGS) entry which is preliminary data.</text>
</comment>
<dbReference type="PROSITE" id="PS50109">
    <property type="entry name" value="HIS_KIN"/>
    <property type="match status" value="1"/>
</dbReference>
<keyword evidence="3" id="KW-0597">Phosphoprotein</keyword>
<feature type="compositionally biased region" description="Basic and acidic residues" evidence="5">
    <location>
        <begin position="732"/>
        <end position="742"/>
    </location>
</feature>
<dbReference type="GO" id="GO:0000155">
    <property type="term" value="F:phosphorelay sensor kinase activity"/>
    <property type="evidence" value="ECO:0007669"/>
    <property type="project" value="InterPro"/>
</dbReference>
<gene>
    <name evidence="8" type="ORF">GCM10011316_15100</name>
</gene>
<dbReference type="PANTHER" id="PTHR43065:SF47">
    <property type="match status" value="1"/>
</dbReference>
<dbReference type="InterPro" id="IPR036097">
    <property type="entry name" value="HisK_dim/P_sf"/>
</dbReference>
<dbReference type="EMBL" id="BMFA01000004">
    <property type="protein sequence ID" value="GGB44091.1"/>
    <property type="molecule type" value="Genomic_DNA"/>
</dbReference>
<dbReference type="CDD" id="cd00075">
    <property type="entry name" value="HATPase"/>
    <property type="match status" value="1"/>
</dbReference>
<dbReference type="SMART" id="SM00387">
    <property type="entry name" value="HATPase_c"/>
    <property type="match status" value="1"/>
</dbReference>
<proteinExistence type="predicted"/>
<evidence type="ECO:0000256" key="3">
    <source>
        <dbReference type="ARBA" id="ARBA00022553"/>
    </source>
</evidence>
<dbReference type="RefSeq" id="WP_172972045.1">
    <property type="nucleotide sequence ID" value="NZ_BMFA01000004.1"/>
</dbReference>
<dbReference type="InterPro" id="IPR003594">
    <property type="entry name" value="HATPase_dom"/>
</dbReference>
<keyword evidence="6" id="KW-0472">Membrane</keyword>
<dbReference type="EC" id="2.7.13.3" evidence="2"/>
<evidence type="ECO:0000256" key="2">
    <source>
        <dbReference type="ARBA" id="ARBA00012438"/>
    </source>
</evidence>
<dbReference type="Pfam" id="PF02518">
    <property type="entry name" value="HATPase_c"/>
    <property type="match status" value="1"/>
</dbReference>
<dbReference type="SUPFAM" id="SSF47384">
    <property type="entry name" value="Homodimeric domain of signal transducing histidine kinase"/>
    <property type="match status" value="1"/>
</dbReference>
<dbReference type="CDD" id="cd00082">
    <property type="entry name" value="HisKA"/>
    <property type="match status" value="1"/>
</dbReference>
<evidence type="ECO:0000256" key="4">
    <source>
        <dbReference type="SAM" id="Coils"/>
    </source>
</evidence>
<dbReference type="PRINTS" id="PR00344">
    <property type="entry name" value="BCTRLSENSOR"/>
</dbReference>
<feature type="transmembrane region" description="Helical" evidence="6">
    <location>
        <begin position="26"/>
        <end position="47"/>
    </location>
</feature>
<evidence type="ECO:0000259" key="7">
    <source>
        <dbReference type="PROSITE" id="PS50109"/>
    </source>
</evidence>
<organism evidence="8 9">
    <name type="scientific">Roseibium aquae</name>
    <dbReference type="NCBI Taxonomy" id="1323746"/>
    <lineage>
        <taxon>Bacteria</taxon>
        <taxon>Pseudomonadati</taxon>
        <taxon>Pseudomonadota</taxon>
        <taxon>Alphaproteobacteria</taxon>
        <taxon>Hyphomicrobiales</taxon>
        <taxon>Stappiaceae</taxon>
        <taxon>Roseibium</taxon>
    </lineage>
</organism>
<accession>A0A916THI5</accession>
<dbReference type="InterPro" id="IPR036890">
    <property type="entry name" value="HATPase_C_sf"/>
</dbReference>
<reference evidence="8" key="2">
    <citation type="submission" date="2020-09" db="EMBL/GenBank/DDBJ databases">
        <authorList>
            <person name="Sun Q."/>
            <person name="Zhou Y."/>
        </authorList>
    </citation>
    <scope>NUCLEOTIDE SEQUENCE</scope>
    <source>
        <strain evidence="8">CGMCC 1.12426</strain>
    </source>
</reference>
<keyword evidence="6" id="KW-1133">Transmembrane helix</keyword>
<keyword evidence="9" id="KW-1185">Reference proteome</keyword>
<dbReference type="InterPro" id="IPR003661">
    <property type="entry name" value="HisK_dim/P_dom"/>
</dbReference>
<dbReference type="InterPro" id="IPR005467">
    <property type="entry name" value="His_kinase_dom"/>
</dbReference>
<dbReference type="CDD" id="cd12913">
    <property type="entry name" value="PDC1_MCP_like"/>
    <property type="match status" value="1"/>
</dbReference>
<dbReference type="AlphaFoldDB" id="A0A916THI5"/>